<sequence length="227" mass="25590">MHALLRHFEAVGFAQAPVYIASDEAAKIETLSFVEGSPGTYPLNAQQRSDESLIDVARVIRAMHDATAGFVAPEPENWQYRTTIPAEIDCIGHNDLGPYNVVYNGAKVAAIIDWDFAGPSNRAWDLCYAAHRFIPLSAPRSTKAFGWDPIPDQARRFRMFTEAYGASLSPEYLLDLLIVRLSSICANLEQQIQSGNPKFNRHRDERHTDGYREDMKYILENRESLLS</sequence>
<dbReference type="Pfam" id="PF01636">
    <property type="entry name" value="APH"/>
    <property type="match status" value="1"/>
</dbReference>
<reference evidence="2 3" key="1">
    <citation type="submission" date="2023-02" db="EMBL/GenBank/DDBJ databases">
        <title>Dictyobacter halimunensis sp. nov., a new member of the class Ktedonobacteria from forest soil in a geothermal area.</title>
        <authorList>
            <person name="Rachmania M.K."/>
            <person name="Ningsih F."/>
            <person name="Sakai Y."/>
            <person name="Yabe S."/>
            <person name="Yokota A."/>
            <person name="Sjamsuridzal W."/>
        </authorList>
    </citation>
    <scope>NUCLEOTIDE SEQUENCE [LARGE SCALE GENOMIC DNA]</scope>
    <source>
        <strain evidence="2 3">S3.2.2.5</strain>
    </source>
</reference>
<evidence type="ECO:0000313" key="2">
    <source>
        <dbReference type="EMBL" id="GLV60549.1"/>
    </source>
</evidence>
<name>A0ABQ6G1Z9_9CHLR</name>
<dbReference type="Gene3D" id="3.90.1200.10">
    <property type="match status" value="1"/>
</dbReference>
<gene>
    <name evidence="2" type="primary">tfxG</name>
    <name evidence="2" type="ORF">KDH_73680</name>
</gene>
<feature type="domain" description="Aminoglycoside phosphotransferase" evidence="1">
    <location>
        <begin position="90"/>
        <end position="148"/>
    </location>
</feature>
<accession>A0ABQ6G1Z9</accession>
<dbReference type="SUPFAM" id="SSF56112">
    <property type="entry name" value="Protein kinase-like (PK-like)"/>
    <property type="match status" value="1"/>
</dbReference>
<evidence type="ECO:0000313" key="3">
    <source>
        <dbReference type="Proteomes" id="UP001344906"/>
    </source>
</evidence>
<evidence type="ECO:0000259" key="1">
    <source>
        <dbReference type="Pfam" id="PF01636"/>
    </source>
</evidence>
<comment type="caution">
    <text evidence="2">The sequence shown here is derived from an EMBL/GenBank/DDBJ whole genome shotgun (WGS) entry which is preliminary data.</text>
</comment>
<protein>
    <submittedName>
        <fullName evidence="2">Trifolitoxin immunity protein</fullName>
    </submittedName>
</protein>
<proteinExistence type="predicted"/>
<organism evidence="2 3">
    <name type="scientific">Dictyobacter halimunensis</name>
    <dbReference type="NCBI Taxonomy" id="3026934"/>
    <lineage>
        <taxon>Bacteria</taxon>
        <taxon>Bacillati</taxon>
        <taxon>Chloroflexota</taxon>
        <taxon>Ktedonobacteria</taxon>
        <taxon>Ktedonobacterales</taxon>
        <taxon>Dictyobacteraceae</taxon>
        <taxon>Dictyobacter</taxon>
    </lineage>
</organism>
<keyword evidence="3" id="KW-1185">Reference proteome</keyword>
<dbReference type="EMBL" id="BSRI01000002">
    <property type="protein sequence ID" value="GLV60549.1"/>
    <property type="molecule type" value="Genomic_DNA"/>
</dbReference>
<dbReference type="Proteomes" id="UP001344906">
    <property type="component" value="Unassembled WGS sequence"/>
</dbReference>
<dbReference type="InterPro" id="IPR002575">
    <property type="entry name" value="Aminoglycoside_PTrfase"/>
</dbReference>
<dbReference type="InterPro" id="IPR011009">
    <property type="entry name" value="Kinase-like_dom_sf"/>
</dbReference>